<dbReference type="Pfam" id="PF12852">
    <property type="entry name" value="Cupin_6"/>
    <property type="match status" value="1"/>
</dbReference>
<keyword evidence="2" id="KW-0238">DNA-binding</keyword>
<name>A0AB38FYW4_9ENTR</name>
<proteinExistence type="predicted"/>
<evidence type="ECO:0000313" key="6">
    <source>
        <dbReference type="Proteomes" id="UP000251313"/>
    </source>
</evidence>
<dbReference type="SMART" id="SM00342">
    <property type="entry name" value="HTH_ARAC"/>
    <property type="match status" value="1"/>
</dbReference>
<dbReference type="SUPFAM" id="SSF46689">
    <property type="entry name" value="Homeodomain-like"/>
    <property type="match status" value="2"/>
</dbReference>
<dbReference type="PROSITE" id="PS01124">
    <property type="entry name" value="HTH_ARAC_FAMILY_2"/>
    <property type="match status" value="1"/>
</dbReference>
<dbReference type="InterPro" id="IPR009057">
    <property type="entry name" value="Homeodomain-like_sf"/>
</dbReference>
<accession>A0AB38FYW4</accession>
<sequence>MDTLSHLIMLNAPQGSIDKNCLLNGDWHLPHAAGELSVVRWHTVTQGAAWLDMPSGDALALHPATVIFLPHNSAHRLRQQGDIDTHIVCGSLRFPTSARYFLTALPEVLMLVPQHNSPPFHWLLSAIALLQDDALSGLPGLSALCSQQCATMMTLALRDWLRHTQQQHLLNLLLHPRLGKVIQTMLASPALPWTVESLAQEVHMSRASFARLFREVSGTTPLAVLAALRLQMAAQSLARERAAVASIAEAAGYASESSFHKAFAREFGCSPGEYRRRVNALAQ</sequence>
<evidence type="ECO:0000256" key="1">
    <source>
        <dbReference type="ARBA" id="ARBA00023015"/>
    </source>
</evidence>
<dbReference type="InterPro" id="IPR032783">
    <property type="entry name" value="AraC_lig"/>
</dbReference>
<dbReference type="GO" id="GO:0003700">
    <property type="term" value="F:DNA-binding transcription factor activity"/>
    <property type="evidence" value="ECO:0007669"/>
    <property type="project" value="InterPro"/>
</dbReference>
<dbReference type="PRINTS" id="PR00032">
    <property type="entry name" value="HTHARAC"/>
</dbReference>
<dbReference type="AlphaFoldDB" id="A0AB38FYW4"/>
<evidence type="ECO:0000313" key="5">
    <source>
        <dbReference type="EMBL" id="SQA64360.1"/>
    </source>
</evidence>
<dbReference type="InterPro" id="IPR050204">
    <property type="entry name" value="AraC_XylS_family_regulators"/>
</dbReference>
<keyword evidence="3" id="KW-0804">Transcription</keyword>
<gene>
    <name evidence="5" type="primary">soxS_4</name>
    <name evidence="5" type="ORF">NCTC11967_03460</name>
</gene>
<dbReference type="Pfam" id="PF12833">
    <property type="entry name" value="HTH_18"/>
    <property type="match status" value="1"/>
</dbReference>
<dbReference type="Proteomes" id="UP000251313">
    <property type="component" value="Unassembled WGS sequence"/>
</dbReference>
<dbReference type="PROSITE" id="PS00041">
    <property type="entry name" value="HTH_ARAC_FAMILY_1"/>
    <property type="match status" value="1"/>
</dbReference>
<feature type="domain" description="HTH araC/xylS-type" evidence="4">
    <location>
        <begin position="176"/>
        <end position="277"/>
    </location>
</feature>
<dbReference type="NCBIfam" id="NF040475">
    <property type="entry name" value="chlor_reg_RclR"/>
    <property type="match status" value="1"/>
</dbReference>
<evidence type="ECO:0000256" key="2">
    <source>
        <dbReference type="ARBA" id="ARBA00023125"/>
    </source>
</evidence>
<reference evidence="5 6" key="1">
    <citation type="submission" date="2018-06" db="EMBL/GenBank/DDBJ databases">
        <authorList>
            <consortium name="Pathogen Informatics"/>
            <person name="Doyle S."/>
        </authorList>
    </citation>
    <scope>NUCLEOTIDE SEQUENCE [LARGE SCALE GENOMIC DNA]</scope>
    <source>
        <strain evidence="5 6">NCTC11967</strain>
    </source>
</reference>
<evidence type="ECO:0000259" key="4">
    <source>
        <dbReference type="PROSITE" id="PS01124"/>
    </source>
</evidence>
<dbReference type="EMBL" id="UAVL01000018">
    <property type="protein sequence ID" value="SQA64360.1"/>
    <property type="molecule type" value="Genomic_DNA"/>
</dbReference>
<organism evidence="5 6">
    <name type="scientific">Yokenella regensburgei</name>
    <dbReference type="NCBI Taxonomy" id="158877"/>
    <lineage>
        <taxon>Bacteria</taxon>
        <taxon>Pseudomonadati</taxon>
        <taxon>Pseudomonadota</taxon>
        <taxon>Gammaproteobacteria</taxon>
        <taxon>Enterobacterales</taxon>
        <taxon>Enterobacteriaceae</taxon>
        <taxon>Yokenella</taxon>
    </lineage>
</organism>
<dbReference type="InterPro" id="IPR053531">
    <property type="entry name" value="RCS-HTH_transactivator"/>
</dbReference>
<comment type="caution">
    <text evidence="5">The sequence shown here is derived from an EMBL/GenBank/DDBJ whole genome shotgun (WGS) entry which is preliminary data.</text>
</comment>
<dbReference type="GO" id="GO:0043565">
    <property type="term" value="F:sequence-specific DNA binding"/>
    <property type="evidence" value="ECO:0007669"/>
    <property type="project" value="InterPro"/>
</dbReference>
<evidence type="ECO:0000256" key="3">
    <source>
        <dbReference type="ARBA" id="ARBA00023163"/>
    </source>
</evidence>
<dbReference type="Gene3D" id="1.10.10.60">
    <property type="entry name" value="Homeodomain-like"/>
    <property type="match status" value="1"/>
</dbReference>
<keyword evidence="1" id="KW-0805">Transcription regulation</keyword>
<protein>
    <submittedName>
        <fullName evidence="5">Regulatory protein soxS</fullName>
    </submittedName>
</protein>
<dbReference type="PANTHER" id="PTHR46796">
    <property type="entry name" value="HTH-TYPE TRANSCRIPTIONAL ACTIVATOR RHAS-RELATED"/>
    <property type="match status" value="1"/>
</dbReference>
<dbReference type="InterPro" id="IPR018062">
    <property type="entry name" value="HTH_AraC-typ_CS"/>
</dbReference>
<dbReference type="InterPro" id="IPR018060">
    <property type="entry name" value="HTH_AraC"/>
</dbReference>
<dbReference type="PANTHER" id="PTHR46796:SF7">
    <property type="entry name" value="ARAC FAMILY TRANSCRIPTIONAL REGULATOR"/>
    <property type="match status" value="1"/>
</dbReference>
<dbReference type="InterPro" id="IPR020449">
    <property type="entry name" value="Tscrpt_reg_AraC-type_HTH"/>
</dbReference>
<dbReference type="RefSeq" id="WP_038253762.1">
    <property type="nucleotide sequence ID" value="NZ_UAVL01000018.1"/>
</dbReference>